<reference evidence="2 3" key="1">
    <citation type="submission" date="2024-02" db="EMBL/GenBank/DDBJ databases">
        <title>A draft genome for the cacao thread blight pathogen Marasmius crinis-equi.</title>
        <authorList>
            <person name="Cohen S.P."/>
            <person name="Baruah I.K."/>
            <person name="Amoako-Attah I."/>
            <person name="Bukari Y."/>
            <person name="Meinhardt L.W."/>
            <person name="Bailey B.A."/>
        </authorList>
    </citation>
    <scope>NUCLEOTIDE SEQUENCE [LARGE SCALE GENOMIC DNA]</scope>
    <source>
        <strain evidence="2 3">GH-76</strain>
    </source>
</reference>
<dbReference type="Proteomes" id="UP001465976">
    <property type="component" value="Unassembled WGS sequence"/>
</dbReference>
<feature type="compositionally biased region" description="Basic and acidic residues" evidence="1">
    <location>
        <begin position="77"/>
        <end position="89"/>
    </location>
</feature>
<proteinExistence type="predicted"/>
<evidence type="ECO:0000256" key="1">
    <source>
        <dbReference type="SAM" id="MobiDB-lite"/>
    </source>
</evidence>
<organism evidence="2 3">
    <name type="scientific">Marasmius crinis-equi</name>
    <dbReference type="NCBI Taxonomy" id="585013"/>
    <lineage>
        <taxon>Eukaryota</taxon>
        <taxon>Fungi</taxon>
        <taxon>Dikarya</taxon>
        <taxon>Basidiomycota</taxon>
        <taxon>Agaricomycotina</taxon>
        <taxon>Agaricomycetes</taxon>
        <taxon>Agaricomycetidae</taxon>
        <taxon>Agaricales</taxon>
        <taxon>Marasmiineae</taxon>
        <taxon>Marasmiaceae</taxon>
        <taxon>Marasmius</taxon>
    </lineage>
</organism>
<feature type="compositionally biased region" description="Polar residues" evidence="1">
    <location>
        <begin position="31"/>
        <end position="55"/>
    </location>
</feature>
<feature type="non-terminal residue" evidence="2">
    <location>
        <position position="1"/>
    </location>
</feature>
<feature type="region of interest" description="Disordered" evidence="1">
    <location>
        <begin position="928"/>
        <end position="948"/>
    </location>
</feature>
<feature type="compositionally biased region" description="Basic and acidic residues" evidence="1">
    <location>
        <begin position="1"/>
        <end position="13"/>
    </location>
</feature>
<feature type="region of interest" description="Disordered" evidence="1">
    <location>
        <begin position="232"/>
        <end position="255"/>
    </location>
</feature>
<dbReference type="EMBL" id="JBAHYK010003281">
    <property type="protein sequence ID" value="KAL0563690.1"/>
    <property type="molecule type" value="Genomic_DNA"/>
</dbReference>
<name>A0ABR3ELJ3_9AGAR</name>
<protein>
    <submittedName>
        <fullName evidence="2">Uncharacterized protein</fullName>
    </submittedName>
</protein>
<feature type="region of interest" description="Disordered" evidence="1">
    <location>
        <begin position="1"/>
        <end position="125"/>
    </location>
</feature>
<evidence type="ECO:0000313" key="2">
    <source>
        <dbReference type="EMBL" id="KAL0563690.1"/>
    </source>
</evidence>
<evidence type="ECO:0000313" key="3">
    <source>
        <dbReference type="Proteomes" id="UP001465976"/>
    </source>
</evidence>
<keyword evidence="3" id="KW-1185">Reference proteome</keyword>
<comment type="caution">
    <text evidence="2">The sequence shown here is derived from an EMBL/GenBank/DDBJ whole genome shotgun (WGS) entry which is preliminary data.</text>
</comment>
<feature type="compositionally biased region" description="Acidic residues" evidence="1">
    <location>
        <begin position="934"/>
        <end position="946"/>
    </location>
</feature>
<sequence>FENKHNSGLHKDDSDSDMEDDDGFTEACMLSSGQSIGQLTQTSIDPLPSGNSPSATVPPQPAKPTKQTGAWAALWAQKKDASLKRKCDPEDVVGFKSEESKPSKKARVDSDDNRTGGKVGISKGAMSQKASRIAADNGDVNPVLRAKWKKKILAIDKRAGFNENPGRLHAVRCSNCGKEQLVSSAYNISRFRKHYHTCQRKNRQRKKCNPTAQTNTLTSSFYTEYFKAAAKQDQSKTVQPKTPPKPLPCPGLGEAEEHRIPDYLRRTGASGGGARSIHAISKQLFKKKYRNLTRAQKSLVIDTQTHEHRWRNDQERLRKPTPLASNYKYINKMYRNQILGEQYATVKGLKELIEADTKTSPFQRFSVWAIEGKFDNHKVFLGLVEAMMQKVDQEEHGVGMQNFAYAPAWDEFSQIVALHSPRAHQFLREHFPTRTRRNMRVKEQFDAVNYTGPAGVACDDTKLLSGLRLYFDAKKKQYLLIGGTDGPLLIPDPETIHELMNDPTIPKGTKIRVWVVQIPLPGMLPIVVTAIPISDGMTAEALLPLTESILFGLQGKGICVISYATDGAEVERSVQRMLISKAHRVEHVVIPSPVPECSDESTPLPETKIAIPFFNGEPIVMIQDSKHAMKTFRNNLFSGARLLVLGNHVAHFRQVLEAVSEGSSPMLKRDVGSKLDRQDDNAAARLYAAATLEFLIEKHPEMLGLIVYLFVLGELCDAWQNREIGHDERLKLVLRARYFAYMWQNFLNASPIYSTSRNYISRKANVILHTLIDSLVSLIVVHRDWIPETVPLLPWLHSSEGCEHIFGMARQLVQDFTMMDFVQMIPKLRLKMREALLRPQSSVESNAKSAASGYNHMYLNPHKVDILKLSVFPSERDYSRIATSAAAEADSLIMLLGLNPSELHPSVPDKSEEHLPGIETFFRTAGEGSNSLAVDDDDGYSGEEGEMSERQELRDAVAAAEELLSTGNRLSKQMRHHLETLTNAALAVAVDDEVQLSSMLEPSEEDEEENNAENRRYLREVERELEELLLPEIDTNKPARPHFGLDDTTTEELSLDSLIAQRLRHQTQHAALAVCSESRQNTQGDNEGGIRRRIISAFYEDFRTLQEQGVTTGEGRQTRWKGKGPEVHAMGGGAGKSDRVLAGNTANAAAVATDAARKAASKRRAVFAKLLPNPAQARCLDLVKDARVSAVSPITLGSYGFVHTQTGIMLGHGMLDISSLLQGIDSP</sequence>
<accession>A0ABR3ELJ3</accession>
<feature type="region of interest" description="Disordered" evidence="1">
    <location>
        <begin position="1110"/>
        <end position="1133"/>
    </location>
</feature>
<feature type="compositionally biased region" description="Basic and acidic residues" evidence="1">
    <location>
        <begin position="96"/>
        <end position="115"/>
    </location>
</feature>
<feature type="compositionally biased region" description="Acidic residues" evidence="1">
    <location>
        <begin position="14"/>
        <end position="24"/>
    </location>
</feature>
<gene>
    <name evidence="2" type="ORF">V5O48_018374</name>
</gene>